<dbReference type="GO" id="GO:0016020">
    <property type="term" value="C:membrane"/>
    <property type="evidence" value="ECO:0007669"/>
    <property type="project" value="InterPro"/>
</dbReference>
<comment type="subcellular location">
    <subcellularLocation>
        <location evidence="1">Endomembrane system</location>
        <topology evidence="1">Multi-pass membrane protein</topology>
    </subcellularLocation>
</comment>
<dbReference type="PANTHER" id="PTHR22911:SF79">
    <property type="entry name" value="MOBA-LIKE NTP TRANSFERASE DOMAIN-CONTAINING PROTEIN"/>
    <property type="match status" value="1"/>
</dbReference>
<feature type="transmembrane region" description="Helical" evidence="3">
    <location>
        <begin position="88"/>
        <end position="109"/>
    </location>
</feature>
<dbReference type="OrthoDB" id="1957368at2"/>
<keyword evidence="3" id="KW-1133">Transmembrane helix</keyword>
<accession>A0A559KFB3</accession>
<evidence type="ECO:0000313" key="6">
    <source>
        <dbReference type="Proteomes" id="UP000317036"/>
    </source>
</evidence>
<protein>
    <submittedName>
        <fullName evidence="5">DMT family transporter</fullName>
    </submittedName>
</protein>
<dbReference type="RefSeq" id="WP_144844822.1">
    <property type="nucleotide sequence ID" value="NZ_VNJI01000006.1"/>
</dbReference>
<dbReference type="InterPro" id="IPR000620">
    <property type="entry name" value="EamA_dom"/>
</dbReference>
<evidence type="ECO:0000256" key="1">
    <source>
        <dbReference type="ARBA" id="ARBA00004127"/>
    </source>
</evidence>
<feature type="transmembrane region" description="Helical" evidence="3">
    <location>
        <begin position="176"/>
        <end position="194"/>
    </location>
</feature>
<name>A0A559KFB3_9BACL</name>
<feature type="transmembrane region" description="Helical" evidence="3">
    <location>
        <begin position="142"/>
        <end position="164"/>
    </location>
</feature>
<comment type="caution">
    <text evidence="5">The sequence shown here is derived from an EMBL/GenBank/DDBJ whole genome shotgun (WGS) entry which is preliminary data.</text>
</comment>
<evidence type="ECO:0000259" key="4">
    <source>
        <dbReference type="Pfam" id="PF00892"/>
    </source>
</evidence>
<evidence type="ECO:0000313" key="5">
    <source>
        <dbReference type="EMBL" id="TVY10798.1"/>
    </source>
</evidence>
<feature type="transmembrane region" description="Helical" evidence="3">
    <location>
        <begin position="261"/>
        <end position="281"/>
    </location>
</feature>
<dbReference type="EMBL" id="VNJI01000006">
    <property type="protein sequence ID" value="TVY10798.1"/>
    <property type="molecule type" value="Genomic_DNA"/>
</dbReference>
<feature type="domain" description="EamA" evidence="4">
    <location>
        <begin position="150"/>
        <end position="280"/>
    </location>
</feature>
<organism evidence="5 6">
    <name type="scientific">Paenibacillus cremeus</name>
    <dbReference type="NCBI Taxonomy" id="2163881"/>
    <lineage>
        <taxon>Bacteria</taxon>
        <taxon>Bacillati</taxon>
        <taxon>Bacillota</taxon>
        <taxon>Bacilli</taxon>
        <taxon>Bacillales</taxon>
        <taxon>Paenibacillaceae</taxon>
        <taxon>Paenibacillus</taxon>
    </lineage>
</organism>
<proteinExistence type="inferred from homology"/>
<feature type="domain" description="EamA" evidence="4">
    <location>
        <begin position="1"/>
        <end position="132"/>
    </location>
</feature>
<dbReference type="Pfam" id="PF00892">
    <property type="entry name" value="EamA"/>
    <property type="match status" value="2"/>
</dbReference>
<keyword evidence="6" id="KW-1185">Reference proteome</keyword>
<dbReference type="InterPro" id="IPR037185">
    <property type="entry name" value="EmrE-like"/>
</dbReference>
<feature type="transmembrane region" description="Helical" evidence="3">
    <location>
        <begin position="118"/>
        <end position="136"/>
    </location>
</feature>
<feature type="transmembrane region" description="Helical" evidence="3">
    <location>
        <begin position="233"/>
        <end position="255"/>
    </location>
</feature>
<feature type="transmembrane region" description="Helical" evidence="3">
    <location>
        <begin position="62"/>
        <end position="82"/>
    </location>
</feature>
<comment type="similarity">
    <text evidence="2">Belongs to the EamA transporter family.</text>
</comment>
<dbReference type="PANTHER" id="PTHR22911">
    <property type="entry name" value="ACYL-MALONYL CONDENSING ENZYME-RELATED"/>
    <property type="match status" value="1"/>
</dbReference>
<dbReference type="SUPFAM" id="SSF103481">
    <property type="entry name" value="Multidrug resistance efflux transporter EmrE"/>
    <property type="match status" value="2"/>
</dbReference>
<feature type="transmembrane region" description="Helical" evidence="3">
    <location>
        <begin position="32"/>
        <end position="50"/>
    </location>
</feature>
<gene>
    <name evidence="5" type="ORF">FPZ49_06780</name>
</gene>
<dbReference type="Proteomes" id="UP000317036">
    <property type="component" value="Unassembled WGS sequence"/>
</dbReference>
<evidence type="ECO:0000256" key="2">
    <source>
        <dbReference type="ARBA" id="ARBA00007362"/>
    </source>
</evidence>
<reference evidence="5 6" key="1">
    <citation type="submission" date="2019-07" db="EMBL/GenBank/DDBJ databases">
        <authorList>
            <person name="Kim J."/>
        </authorList>
    </citation>
    <scope>NUCLEOTIDE SEQUENCE [LARGE SCALE GENOMIC DNA]</scope>
    <source>
        <strain evidence="5 6">JC52</strain>
    </source>
</reference>
<feature type="transmembrane region" description="Helical" evidence="3">
    <location>
        <begin position="206"/>
        <end position="226"/>
    </location>
</feature>
<dbReference type="AlphaFoldDB" id="A0A559KFB3"/>
<keyword evidence="3" id="KW-0472">Membrane</keyword>
<dbReference type="Gene3D" id="1.10.3730.20">
    <property type="match status" value="1"/>
</dbReference>
<evidence type="ECO:0000256" key="3">
    <source>
        <dbReference type="SAM" id="Phobius"/>
    </source>
</evidence>
<sequence length="306" mass="33582">MGYVLLILATLCWSFVGTLVKTAAMSFDSATITFARFAVGIVFLGGFLLIKYRRIQLRFGMKWIWIGALGKCCNYFFENVALSIGYSYGNILVGPIQTVLLLLFSAFWFKERVSPRGWAAAVLCIAGVLLISWNGLPLSVLLSGGALTPLLFALSAFGSAFHVLSSKMLIREMDAGNMNFSVFFWCSALMVLPLPWQSHLAGALSWGPVLAMIALGAITGLSFYWFSQALKLVSFPIAVIVSNCAVLFTILWSYLFFRDPITVFILLGSAILVGGLVLLNLPVRTRARARQEQPNVRPGLARSREA</sequence>
<keyword evidence="3" id="KW-0812">Transmembrane</keyword>